<keyword evidence="2" id="KW-0378">Hydrolase</keyword>
<feature type="non-terminal residue" evidence="2">
    <location>
        <position position="1"/>
    </location>
</feature>
<evidence type="ECO:0000313" key="3">
    <source>
        <dbReference type="Proteomes" id="UP001549146"/>
    </source>
</evidence>
<reference evidence="2 3" key="1">
    <citation type="submission" date="2024-06" db="EMBL/GenBank/DDBJ databases">
        <title>Genomic Encyclopedia of Type Strains, Phase IV (KMG-IV): sequencing the most valuable type-strain genomes for metagenomic binning, comparative biology and taxonomic classification.</title>
        <authorList>
            <person name="Goeker M."/>
        </authorList>
    </citation>
    <scope>NUCLEOTIDE SEQUENCE [LARGE SCALE GENOMIC DNA]</scope>
    <source>
        <strain evidence="2 3">DSM 29388</strain>
    </source>
</reference>
<dbReference type="Proteomes" id="UP001549146">
    <property type="component" value="Unassembled WGS sequence"/>
</dbReference>
<feature type="domain" description="GIY-YIG" evidence="1">
    <location>
        <begin position="4"/>
        <end position="31"/>
    </location>
</feature>
<dbReference type="Pfam" id="PF01541">
    <property type="entry name" value="GIY-YIG"/>
    <property type="match status" value="1"/>
</dbReference>
<keyword evidence="2" id="KW-0255">Endonuclease</keyword>
<name>A0ABV2LQI0_9FLAO</name>
<keyword evidence="2" id="KW-0540">Nuclease</keyword>
<protein>
    <submittedName>
        <fullName evidence="2">GIY-YIG superfamily endonuclease</fullName>
    </submittedName>
</protein>
<gene>
    <name evidence="2" type="ORF">ABID46_000386</name>
</gene>
<evidence type="ECO:0000259" key="1">
    <source>
        <dbReference type="Pfam" id="PF01541"/>
    </source>
</evidence>
<proteinExistence type="predicted"/>
<dbReference type="InterPro" id="IPR035901">
    <property type="entry name" value="GIY-YIG_endonuc_sf"/>
</dbReference>
<dbReference type="GO" id="GO:0004519">
    <property type="term" value="F:endonuclease activity"/>
    <property type="evidence" value="ECO:0007669"/>
    <property type="project" value="UniProtKB-KW"/>
</dbReference>
<dbReference type="EMBL" id="JBEPMO010000002">
    <property type="protein sequence ID" value="MET3730827.1"/>
    <property type="molecule type" value="Genomic_DNA"/>
</dbReference>
<evidence type="ECO:0000313" key="2">
    <source>
        <dbReference type="EMBL" id="MET3730827.1"/>
    </source>
</evidence>
<accession>A0ABV2LQI0</accession>
<organism evidence="2 3">
    <name type="scientific">Moheibacter stercoris</name>
    <dbReference type="NCBI Taxonomy" id="1628251"/>
    <lineage>
        <taxon>Bacteria</taxon>
        <taxon>Pseudomonadati</taxon>
        <taxon>Bacteroidota</taxon>
        <taxon>Flavobacteriia</taxon>
        <taxon>Flavobacteriales</taxon>
        <taxon>Weeksellaceae</taxon>
        <taxon>Moheibacter</taxon>
    </lineage>
</organism>
<dbReference type="InterPro" id="IPR000305">
    <property type="entry name" value="GIY-YIG_endonuc"/>
</dbReference>
<dbReference type="Gene3D" id="3.40.1440.10">
    <property type="entry name" value="GIY-YIG endonuclease"/>
    <property type="match status" value="1"/>
</dbReference>
<sequence>WTARYRPWKLIYTKIFDSKKEALEHEKWLKSGVGRDFIKSIPH</sequence>
<keyword evidence="3" id="KW-1185">Reference proteome</keyword>
<comment type="caution">
    <text evidence="2">The sequence shown here is derived from an EMBL/GenBank/DDBJ whole genome shotgun (WGS) entry which is preliminary data.</text>
</comment>
<dbReference type="RefSeq" id="WP_354507039.1">
    <property type="nucleotide sequence ID" value="NZ_JBEPMO010000002.1"/>
</dbReference>